<dbReference type="PANTHER" id="PTHR47495">
    <property type="entry name" value="ALDEHYDE DEHYDROGENASE"/>
    <property type="match status" value="1"/>
</dbReference>
<proteinExistence type="predicted"/>
<organism evidence="2 3">
    <name type="scientific">Hyphomonas johnsonii MHS-2</name>
    <dbReference type="NCBI Taxonomy" id="1280950"/>
    <lineage>
        <taxon>Bacteria</taxon>
        <taxon>Pseudomonadati</taxon>
        <taxon>Pseudomonadota</taxon>
        <taxon>Alphaproteobacteria</taxon>
        <taxon>Hyphomonadales</taxon>
        <taxon>Hyphomonadaceae</taxon>
        <taxon>Hyphomonas</taxon>
    </lineage>
</organism>
<dbReference type="Proteomes" id="UP000025171">
    <property type="component" value="Unassembled WGS sequence"/>
</dbReference>
<dbReference type="EMBL" id="ARYK01000001">
    <property type="protein sequence ID" value="KCZ94124.1"/>
    <property type="molecule type" value="Genomic_DNA"/>
</dbReference>
<accession>A0A059FTY3</accession>
<dbReference type="GO" id="GO:0016491">
    <property type="term" value="F:oxidoreductase activity"/>
    <property type="evidence" value="ECO:0007669"/>
    <property type="project" value="InterPro"/>
</dbReference>
<dbReference type="InterPro" id="IPR037165">
    <property type="entry name" value="AldOxase/xan_DH_Mopterin-bd_sf"/>
</dbReference>
<dbReference type="Gene3D" id="3.90.1170.50">
    <property type="entry name" value="Aldehyde oxidase/xanthine dehydrogenase, a/b hammerhead"/>
    <property type="match status" value="1"/>
</dbReference>
<dbReference type="STRING" id="1280950.HJO_02075"/>
<evidence type="ECO:0000313" key="3">
    <source>
        <dbReference type="Proteomes" id="UP000025171"/>
    </source>
</evidence>
<dbReference type="SMART" id="SM01008">
    <property type="entry name" value="Ald_Xan_dh_C"/>
    <property type="match status" value="1"/>
</dbReference>
<dbReference type="OrthoDB" id="9767994at2"/>
<dbReference type="PATRIC" id="fig|1280950.3.peg.426"/>
<dbReference type="PIRSF" id="PIRSF036389">
    <property type="entry name" value="IOR_B"/>
    <property type="match status" value="1"/>
</dbReference>
<sequence length="728" mass="77884">MTNVLNHLSRRTFIVGTGAAGLTIGVLAACSKPGDPGQSDLEPNPEVNAWVHIGHDDIVTVRIARSEMGQGTLTGLAQLVAEELECDWDKVVTEYPTPGENLARERVWGDFSTGGSQGLRGSHQYVREGAAAARIMLVEAAANEWGVPVSECSVSKGVISHTGSRKKTTYGKVASAAALLAPPLEVQLKDPKDWTIIGQPKLRLDTADKLTGVQVYGADLKLDGMLNASIKASPKLGGKVKSFDAAAVESMPGVKKVVQVGDDAVAVVADTWWRANKAVQALPVEWTGGLDYSSAAFEAELDDGLTSADAFLGNKAGDTAAAFADAAQVIEATYRVPHQNHAPMETMNATAVWTPEKCEVWCPTQNGEAALAAAATAADLPIEQCDVYKLHLGGGFGRRGMSDYVVQAVQIAKQMPGTPIKLLWSREEDMQHGFLHPTTKARMRGALDADGNLTALHVRISGQSILAALMPQALRDGADYATFQGLLPSGLDPRVEDQTLKYTFPNLLVDHAMRNPPVRPGFWRGVNANQNAVYLECFMDELAHAAGRDPLEFRLAHLQDSPKSATVLNAVAKESGWGSNDGKARGLCSFYSFGSYTAACAEVTVDEDGYLKIDRIVAATDPGNAVNPQQIEAQVQGSFVYGLSAMLYGEITFEDGEVQERNFDRFNSMRIADMPKVKTLVMPSGGFWGGVGEPTIAVAAPAVLNAIFAATGKRMRHLPLKDQSLRDA</sequence>
<dbReference type="InterPro" id="IPR046867">
    <property type="entry name" value="AldOxase/xan_DH_MoCoBD2"/>
</dbReference>
<dbReference type="eggNOG" id="COG1529">
    <property type="taxonomic scope" value="Bacteria"/>
</dbReference>
<dbReference type="PROSITE" id="PS51318">
    <property type="entry name" value="TAT"/>
    <property type="match status" value="1"/>
</dbReference>
<keyword evidence="3" id="KW-1185">Reference proteome</keyword>
<dbReference type="SUPFAM" id="SSF56003">
    <property type="entry name" value="Molybdenum cofactor-binding domain"/>
    <property type="match status" value="2"/>
</dbReference>
<dbReference type="Gene3D" id="3.30.365.10">
    <property type="entry name" value="Aldehyde oxidase/xanthine dehydrogenase, molybdopterin binding domain"/>
    <property type="match status" value="4"/>
</dbReference>
<dbReference type="InterPro" id="IPR006311">
    <property type="entry name" value="TAT_signal"/>
</dbReference>
<feature type="domain" description="Aldehyde oxidase/xanthine dehydrogenase a/b hammerhead" evidence="1">
    <location>
        <begin position="211"/>
        <end position="290"/>
    </location>
</feature>
<reference evidence="2 3" key="1">
    <citation type="journal article" date="2014" name="Antonie Van Leeuwenhoek">
        <title>Hyphomonas beringensis sp. nov. and Hyphomonas chukchiensis sp. nov., isolated from surface seawater of the Bering Sea and Chukchi Sea.</title>
        <authorList>
            <person name="Li C."/>
            <person name="Lai Q."/>
            <person name="Li G."/>
            <person name="Dong C."/>
            <person name="Wang J."/>
            <person name="Liao Y."/>
            <person name="Shao Z."/>
        </authorList>
    </citation>
    <scope>NUCLEOTIDE SEQUENCE [LARGE SCALE GENOMIC DNA]</scope>
    <source>
        <strain evidence="2 3">MHS-2</strain>
    </source>
</reference>
<name>A0A059FTY3_9PROT</name>
<gene>
    <name evidence="2" type="ORF">HJO_02075</name>
</gene>
<evidence type="ECO:0000313" key="2">
    <source>
        <dbReference type="EMBL" id="KCZ94124.1"/>
    </source>
</evidence>
<dbReference type="Pfam" id="PF20256">
    <property type="entry name" value="MoCoBD_2"/>
    <property type="match status" value="2"/>
</dbReference>
<dbReference type="RefSeq" id="WP_035613043.1">
    <property type="nucleotide sequence ID" value="NZ_ARYK01000001.1"/>
</dbReference>
<comment type="caution">
    <text evidence="2">The sequence shown here is derived from an EMBL/GenBank/DDBJ whole genome shotgun (WGS) entry which is preliminary data.</text>
</comment>
<dbReference type="Pfam" id="PF02738">
    <property type="entry name" value="MoCoBD_1"/>
    <property type="match status" value="1"/>
</dbReference>
<dbReference type="AlphaFoldDB" id="A0A059FTY3"/>
<protein>
    <submittedName>
        <fullName evidence="2">Putative isoquinoline 1-oxidoreductase subunit beta</fullName>
    </submittedName>
</protein>
<dbReference type="InterPro" id="IPR008274">
    <property type="entry name" value="AldOxase/xan_DH_MoCoBD1"/>
</dbReference>
<dbReference type="InterPro" id="IPR000674">
    <property type="entry name" value="Ald_Oxase/Xan_DH_a/b"/>
</dbReference>
<dbReference type="InterPro" id="IPR012368">
    <property type="entry name" value="OxRdtase_Mopterin-bd_su_IorB"/>
</dbReference>
<dbReference type="PANTHER" id="PTHR47495:SF2">
    <property type="entry name" value="ALDEHYDE DEHYDROGENASE"/>
    <property type="match status" value="1"/>
</dbReference>
<evidence type="ECO:0000259" key="1">
    <source>
        <dbReference type="SMART" id="SM01008"/>
    </source>
</evidence>
<dbReference type="InterPro" id="IPR052516">
    <property type="entry name" value="N-heterocyclic_Hydroxylase"/>
</dbReference>